<accession>A0AAD0W9C2</accession>
<sequence>MTALPLAASSQSPRRELARTLNRLHQMRMEHESLALIDTQLAWLDHAIGEIDDILDHVIQCKQALALLLQLLSLSGQAQLPGRTLWALLEPVQQRLAEACQALDDQFDGIRA</sequence>
<organism evidence="1 2">
    <name type="scientific">Chromobacterium rhizoryzae</name>
    <dbReference type="NCBI Taxonomy" id="1778675"/>
    <lineage>
        <taxon>Bacteria</taxon>
        <taxon>Pseudomonadati</taxon>
        <taxon>Pseudomonadota</taxon>
        <taxon>Betaproteobacteria</taxon>
        <taxon>Neisseriales</taxon>
        <taxon>Chromobacteriaceae</taxon>
        <taxon>Chromobacterium</taxon>
    </lineage>
</organism>
<evidence type="ECO:0000313" key="2">
    <source>
        <dbReference type="Proteomes" id="UP000259465"/>
    </source>
</evidence>
<dbReference type="KEGG" id="crz:D1345_19595"/>
<reference evidence="1 2" key="1">
    <citation type="submission" date="2018-08" db="EMBL/GenBank/DDBJ databases">
        <title>Complete genome sequence of JP2-74.</title>
        <authorList>
            <person name="Wu L."/>
        </authorList>
    </citation>
    <scope>NUCLEOTIDE SEQUENCE [LARGE SCALE GENOMIC DNA]</scope>
    <source>
        <strain evidence="1 2">JP2-74</strain>
    </source>
</reference>
<dbReference type="RefSeq" id="WP_019104215.1">
    <property type="nucleotide sequence ID" value="NZ_CP031968.1"/>
</dbReference>
<protein>
    <submittedName>
        <fullName evidence="1">DUF1484 family protein</fullName>
    </submittedName>
</protein>
<dbReference type="EMBL" id="CP031968">
    <property type="protein sequence ID" value="AXT48234.1"/>
    <property type="molecule type" value="Genomic_DNA"/>
</dbReference>
<evidence type="ECO:0000313" key="1">
    <source>
        <dbReference type="EMBL" id="AXT48234.1"/>
    </source>
</evidence>
<dbReference type="AlphaFoldDB" id="A0AAD0W9C2"/>
<proteinExistence type="predicted"/>
<gene>
    <name evidence="1" type="ORF">D1345_19595</name>
</gene>
<dbReference type="Proteomes" id="UP000259465">
    <property type="component" value="Chromosome"/>
</dbReference>
<name>A0AAD0W9C2_9NEIS</name>
<keyword evidence="2" id="KW-1185">Reference proteome</keyword>